<evidence type="ECO:0000313" key="5">
    <source>
        <dbReference type="EMBL" id="PNF15694.1"/>
    </source>
</evidence>
<dbReference type="PROSITE" id="PS00678">
    <property type="entry name" value="WD_REPEATS_1"/>
    <property type="match status" value="1"/>
</dbReference>
<dbReference type="InterPro" id="IPR036322">
    <property type="entry name" value="WD40_repeat_dom_sf"/>
</dbReference>
<dbReference type="PROSITE" id="PS50082">
    <property type="entry name" value="WD_REPEATS_2"/>
    <property type="match status" value="1"/>
</dbReference>
<comment type="caution">
    <text evidence="5">The sequence shown here is derived from an EMBL/GenBank/DDBJ whole genome shotgun (WGS) entry which is preliminary data.</text>
</comment>
<feature type="repeat" description="WD" evidence="4">
    <location>
        <begin position="255"/>
        <end position="275"/>
    </location>
</feature>
<dbReference type="InterPro" id="IPR015943">
    <property type="entry name" value="WD40/YVTN_repeat-like_dom_sf"/>
</dbReference>
<dbReference type="GO" id="GO:0031145">
    <property type="term" value="P:anaphase-promoting complex-dependent catabolic process"/>
    <property type="evidence" value="ECO:0007669"/>
    <property type="project" value="TreeGrafter"/>
</dbReference>
<name>A0A2J7PH87_9NEOP</name>
<keyword evidence="3" id="KW-0131">Cell cycle</keyword>
<evidence type="ECO:0000256" key="1">
    <source>
        <dbReference type="ARBA" id="ARBA00022574"/>
    </source>
</evidence>
<protein>
    <submittedName>
        <fullName evidence="5">Uncharacterized protein</fullName>
    </submittedName>
</protein>
<dbReference type="InterPro" id="IPR033010">
    <property type="entry name" value="Cdc20/Fizzy"/>
</dbReference>
<dbReference type="InterPro" id="IPR019775">
    <property type="entry name" value="WD40_repeat_CS"/>
</dbReference>
<dbReference type="Gene3D" id="2.130.10.10">
    <property type="entry name" value="YVTN repeat-like/Quinoprotein amine dehydrogenase"/>
    <property type="match status" value="2"/>
</dbReference>
<evidence type="ECO:0000313" key="6">
    <source>
        <dbReference type="Proteomes" id="UP000235965"/>
    </source>
</evidence>
<dbReference type="Proteomes" id="UP000235965">
    <property type="component" value="Unassembled WGS sequence"/>
</dbReference>
<accession>A0A2J7PH87</accession>
<dbReference type="InterPro" id="IPR001680">
    <property type="entry name" value="WD40_rpt"/>
</dbReference>
<evidence type="ECO:0000256" key="4">
    <source>
        <dbReference type="PROSITE-ProRule" id="PRU00221"/>
    </source>
</evidence>
<dbReference type="STRING" id="105785.A0A2J7PH87"/>
<dbReference type="InParanoid" id="A0A2J7PH87"/>
<dbReference type="PANTHER" id="PTHR19918:SF1">
    <property type="entry name" value="FIZZY-RELATED PROTEIN HOMOLOG"/>
    <property type="match status" value="1"/>
</dbReference>
<proteinExistence type="predicted"/>
<dbReference type="OrthoDB" id="10263272at2759"/>
<dbReference type="GO" id="GO:0010997">
    <property type="term" value="F:anaphase-promoting complex binding"/>
    <property type="evidence" value="ECO:0007669"/>
    <property type="project" value="InterPro"/>
</dbReference>
<keyword evidence="2" id="KW-0677">Repeat</keyword>
<evidence type="ECO:0000256" key="2">
    <source>
        <dbReference type="ARBA" id="ARBA00022737"/>
    </source>
</evidence>
<dbReference type="GO" id="GO:1990757">
    <property type="term" value="F:ubiquitin ligase activator activity"/>
    <property type="evidence" value="ECO:0007669"/>
    <property type="project" value="TreeGrafter"/>
</dbReference>
<dbReference type="Pfam" id="PF00400">
    <property type="entry name" value="WD40"/>
    <property type="match status" value="1"/>
</dbReference>
<dbReference type="PANTHER" id="PTHR19918">
    <property type="entry name" value="CELL DIVISION CYCLE 20 CDC20 FIZZY -RELATED"/>
    <property type="match status" value="1"/>
</dbReference>
<gene>
    <name evidence="5" type="ORF">B7P43_G13666</name>
</gene>
<dbReference type="SMART" id="SM00320">
    <property type="entry name" value="WD40"/>
    <property type="match status" value="3"/>
</dbReference>
<dbReference type="EMBL" id="NEVH01025145">
    <property type="protein sequence ID" value="PNF15694.1"/>
    <property type="molecule type" value="Genomic_DNA"/>
</dbReference>
<evidence type="ECO:0000256" key="3">
    <source>
        <dbReference type="ARBA" id="ARBA00023306"/>
    </source>
</evidence>
<keyword evidence="6" id="KW-1185">Reference proteome</keyword>
<organism evidence="5 6">
    <name type="scientific">Cryptotermes secundus</name>
    <dbReference type="NCBI Taxonomy" id="105785"/>
    <lineage>
        <taxon>Eukaryota</taxon>
        <taxon>Metazoa</taxon>
        <taxon>Ecdysozoa</taxon>
        <taxon>Arthropoda</taxon>
        <taxon>Hexapoda</taxon>
        <taxon>Insecta</taxon>
        <taxon>Pterygota</taxon>
        <taxon>Neoptera</taxon>
        <taxon>Polyneoptera</taxon>
        <taxon>Dictyoptera</taxon>
        <taxon>Blattodea</taxon>
        <taxon>Blattoidea</taxon>
        <taxon>Termitoidae</taxon>
        <taxon>Kalotermitidae</taxon>
        <taxon>Cryptotermitinae</taxon>
        <taxon>Cryptotermes</taxon>
    </lineage>
</organism>
<reference evidence="5 6" key="1">
    <citation type="submission" date="2017-12" db="EMBL/GenBank/DDBJ databases">
        <title>Hemimetabolous genomes reveal molecular basis of termite eusociality.</title>
        <authorList>
            <person name="Harrison M.C."/>
            <person name="Jongepier E."/>
            <person name="Robertson H.M."/>
            <person name="Arning N."/>
            <person name="Bitard-Feildel T."/>
            <person name="Chao H."/>
            <person name="Childers C.P."/>
            <person name="Dinh H."/>
            <person name="Doddapaneni H."/>
            <person name="Dugan S."/>
            <person name="Gowin J."/>
            <person name="Greiner C."/>
            <person name="Han Y."/>
            <person name="Hu H."/>
            <person name="Hughes D.S.T."/>
            <person name="Huylmans A.-K."/>
            <person name="Kemena C."/>
            <person name="Kremer L.P.M."/>
            <person name="Lee S.L."/>
            <person name="Lopez-Ezquerra A."/>
            <person name="Mallet L."/>
            <person name="Monroy-Kuhn J.M."/>
            <person name="Moser A."/>
            <person name="Murali S.C."/>
            <person name="Muzny D.M."/>
            <person name="Otani S."/>
            <person name="Piulachs M.-D."/>
            <person name="Poelchau M."/>
            <person name="Qu J."/>
            <person name="Schaub F."/>
            <person name="Wada-Katsumata A."/>
            <person name="Worley K.C."/>
            <person name="Xie Q."/>
            <person name="Ylla G."/>
            <person name="Poulsen M."/>
            <person name="Gibbs R.A."/>
            <person name="Schal C."/>
            <person name="Richards S."/>
            <person name="Belles X."/>
            <person name="Korb J."/>
            <person name="Bornberg-Bauer E."/>
        </authorList>
    </citation>
    <scope>NUCLEOTIDE SEQUENCE [LARGE SCALE GENOMIC DNA]</scope>
    <source>
        <tissue evidence="5">Whole body</tissue>
    </source>
</reference>
<dbReference type="SUPFAM" id="SSF50978">
    <property type="entry name" value="WD40 repeat-like"/>
    <property type="match status" value="1"/>
</dbReference>
<sequence length="290" mass="32681">FQQDSAPPHYLGEVHKYLNISFPGRWIGGNLLAVGTDDGDVQIWDPVAKKPIKMMEGQSGRVGALAWNGDVVTSGSFNGLIMKRDVSTPSLVLERRSAFHEREVNCLLPRVKHGWGLIMVWADISWYSVRPIITLQAHVTANDCVTILGDQVHPMLQTLFPNGDAIYRDDSACVHTGHIVQNWFFKHEDEVSCLPWPPKSPDIIIIEPLWFVLESNLCEHQWPLPRADMFVEVSGLDTTCEPRCQLCQSSLMAESPDGQAVVTGSADETLRFWNVFRKRHSQKVNAQFIH</sequence>
<dbReference type="GO" id="GO:1905786">
    <property type="term" value="P:positive regulation of anaphase-promoting complex-dependent catabolic process"/>
    <property type="evidence" value="ECO:0007669"/>
    <property type="project" value="TreeGrafter"/>
</dbReference>
<feature type="non-terminal residue" evidence="5">
    <location>
        <position position="1"/>
    </location>
</feature>
<keyword evidence="1 4" id="KW-0853">WD repeat</keyword>
<dbReference type="GO" id="GO:0005680">
    <property type="term" value="C:anaphase-promoting complex"/>
    <property type="evidence" value="ECO:0007669"/>
    <property type="project" value="TreeGrafter"/>
</dbReference>
<dbReference type="AlphaFoldDB" id="A0A2J7PH87"/>